<reference evidence="1" key="1">
    <citation type="submission" date="2020-04" db="EMBL/GenBank/DDBJ databases">
        <authorList>
            <person name="Chiriac C."/>
            <person name="Salcher M."/>
            <person name="Ghai R."/>
            <person name="Kavagutti S V."/>
        </authorList>
    </citation>
    <scope>NUCLEOTIDE SEQUENCE</scope>
</reference>
<proteinExistence type="predicted"/>
<name>A0A6J5MP79_9CAUD</name>
<gene>
    <name evidence="1" type="ORF">UFOVP510_52</name>
</gene>
<sequence length="97" mass="10655">MREIFSPGRSEDSLLFLPEIQEMLLVGFSGLDEGVETLGKDDHVGCFVAHGFWYWDVWDGDGLAGGEDLESKDLAHLIVILEIALPQSRTPAHDAGD</sequence>
<protein>
    <submittedName>
        <fullName evidence="1">Uncharacterized protein</fullName>
    </submittedName>
</protein>
<dbReference type="EMBL" id="LR796493">
    <property type="protein sequence ID" value="CAB4147861.1"/>
    <property type="molecule type" value="Genomic_DNA"/>
</dbReference>
<evidence type="ECO:0000313" key="1">
    <source>
        <dbReference type="EMBL" id="CAB4147861.1"/>
    </source>
</evidence>
<organism evidence="1">
    <name type="scientific">uncultured Caudovirales phage</name>
    <dbReference type="NCBI Taxonomy" id="2100421"/>
    <lineage>
        <taxon>Viruses</taxon>
        <taxon>Duplodnaviria</taxon>
        <taxon>Heunggongvirae</taxon>
        <taxon>Uroviricota</taxon>
        <taxon>Caudoviricetes</taxon>
        <taxon>Peduoviridae</taxon>
        <taxon>Maltschvirus</taxon>
        <taxon>Maltschvirus maltsch</taxon>
    </lineage>
</organism>
<accession>A0A6J5MP79</accession>